<evidence type="ECO:0000256" key="8">
    <source>
        <dbReference type="ARBA" id="ARBA00022679"/>
    </source>
</evidence>
<gene>
    <name evidence="22" type="ORF">GBAR_LOCUS26996</name>
</gene>
<dbReference type="Pfam" id="PF13639">
    <property type="entry name" value="zf-RING_2"/>
    <property type="match status" value="1"/>
</dbReference>
<dbReference type="GO" id="GO:0008270">
    <property type="term" value="F:zinc ion binding"/>
    <property type="evidence" value="ECO:0007669"/>
    <property type="project" value="UniProtKB-KW"/>
</dbReference>
<keyword evidence="23" id="KW-1185">Reference proteome</keyword>
<comment type="pathway">
    <text evidence="3">Protein modification; protein ubiquitination.</text>
</comment>
<dbReference type="PROSITE" id="PS50006">
    <property type="entry name" value="FHA_DOMAIN"/>
    <property type="match status" value="1"/>
</dbReference>
<dbReference type="Gene3D" id="3.30.40.10">
    <property type="entry name" value="Zinc/RING finger domain, C3HC4 (zinc finger)"/>
    <property type="match status" value="1"/>
</dbReference>
<feature type="domain" description="FHA" evidence="20">
    <location>
        <begin position="36"/>
        <end position="86"/>
    </location>
</feature>
<reference evidence="22" key="1">
    <citation type="submission" date="2023-03" db="EMBL/GenBank/DDBJ databases">
        <authorList>
            <person name="Steffen K."/>
            <person name="Cardenas P."/>
        </authorList>
    </citation>
    <scope>NUCLEOTIDE SEQUENCE</scope>
</reference>
<evidence type="ECO:0000256" key="19">
    <source>
        <dbReference type="SAM" id="MobiDB-lite"/>
    </source>
</evidence>
<dbReference type="GO" id="GO:0006511">
    <property type="term" value="P:ubiquitin-dependent protein catabolic process"/>
    <property type="evidence" value="ECO:0007669"/>
    <property type="project" value="TreeGrafter"/>
</dbReference>
<evidence type="ECO:0000256" key="17">
    <source>
        <dbReference type="ARBA" id="ARBA00031332"/>
    </source>
</evidence>
<evidence type="ECO:0000256" key="10">
    <source>
        <dbReference type="ARBA" id="ARBA00022771"/>
    </source>
</evidence>
<keyword evidence="11" id="KW-0498">Mitosis</keyword>
<evidence type="ECO:0000313" key="23">
    <source>
        <dbReference type="Proteomes" id="UP001174909"/>
    </source>
</evidence>
<feature type="compositionally biased region" description="Basic and acidic residues" evidence="19">
    <location>
        <begin position="248"/>
        <end position="257"/>
    </location>
</feature>
<evidence type="ECO:0000256" key="6">
    <source>
        <dbReference type="ARBA" id="ARBA00017908"/>
    </source>
</evidence>
<comment type="caution">
    <text evidence="22">The sequence shown here is derived from an EMBL/GenBank/DDBJ whole genome shotgun (WGS) entry which is preliminary data.</text>
</comment>
<accession>A0AA35TK24</accession>
<dbReference type="GO" id="GO:0061630">
    <property type="term" value="F:ubiquitin protein ligase activity"/>
    <property type="evidence" value="ECO:0007669"/>
    <property type="project" value="UniProtKB-EC"/>
</dbReference>
<dbReference type="PROSITE" id="PS50089">
    <property type="entry name" value="ZF_RING_2"/>
    <property type="match status" value="1"/>
</dbReference>
<comment type="subcellular location">
    <subcellularLocation>
        <location evidence="2">Nucleus</location>
        <location evidence="2">PML body</location>
    </subcellularLocation>
</comment>
<dbReference type="GO" id="GO:0005634">
    <property type="term" value="C:nucleus"/>
    <property type="evidence" value="ECO:0007669"/>
    <property type="project" value="TreeGrafter"/>
</dbReference>
<proteinExistence type="inferred from homology"/>
<sequence>MIMSQEELEEPWGQLISTSNVAGTEEERVPVLGHKFLIGRDKDVELVVAENRFVSSRHCLLERDEKGGKWISDSSSNGTLLNGARLQRHKRVKLRDGNVIGVVFRRDKPDFNLSYRFQDLVPTDPSSEAGAGTEEEGDDTLDLTQSLDEDTENREDNDVVERRGGGCKRRLTEEVSAPGTKRLALEEEGGEKTEGEEEEELEEKGEEESRSGPVATVDVEKVRPTGLCPKQQLDSKKAGQQEESASDLTKECLKKKDEEEEEEEAGSSKAGADVPALVKTGSIEQTLICQICQEIFHDCISLQPCMHCYCGGCYSEWMKDSNKCPACRCKVKRVNRNHLVNNLVEAFLRANPGKKRSEEDLKELNEKNKITRDMLYPKRRYDDDDYSHSDTDNSEYGSSPPPFIGGPSSFFGSGSASNFGGRPIPGQFHCRQCPTYVGPSPSSHPPPPTFTCSPSSTNHILCQCCFLPMPDRRAEADSNTPPQKCALCNQPFCHMYWGCSQPGCNGCLSLFKDMEVSEASLSSSINENPFEWNVLKDYLQGQSKTVKDMLRECISRLDSGQHHCSDLRITSDVVTCRRCALTPMKQLVYLYRSDIPTSDLPESARRRPDCHWGKNCRTQKHNASHAARYNHVCEQTRTS</sequence>
<keyword evidence="7" id="KW-0132">Cell division</keyword>
<dbReference type="InterPro" id="IPR013083">
    <property type="entry name" value="Znf_RING/FYVE/PHD"/>
</dbReference>
<dbReference type="FunFam" id="3.30.40.10:FF:000203">
    <property type="entry name" value="E3 ubiquitin-protein ligase CHFR isoform X1"/>
    <property type="match status" value="1"/>
</dbReference>
<keyword evidence="8" id="KW-0808">Transferase</keyword>
<feature type="compositionally biased region" description="Acidic residues" evidence="19">
    <location>
        <begin position="186"/>
        <end position="206"/>
    </location>
</feature>
<name>A0AA35TK24_GEOBA</name>
<evidence type="ECO:0000256" key="11">
    <source>
        <dbReference type="ARBA" id="ARBA00022776"/>
    </source>
</evidence>
<dbReference type="InterPro" id="IPR040909">
    <property type="entry name" value="CHFR_Znf-CRD"/>
</dbReference>
<evidence type="ECO:0000313" key="22">
    <source>
        <dbReference type="EMBL" id="CAI8049023.1"/>
    </source>
</evidence>
<protein>
    <recommendedName>
        <fullName evidence="6">E3 ubiquitin-protein ligase CHFR</fullName>
        <ecNumber evidence="5">2.3.2.27</ecNumber>
    </recommendedName>
    <alternativeName>
        <fullName evidence="17">Checkpoint with forkhead and RING finger domains protein</fullName>
    </alternativeName>
    <alternativeName>
        <fullName evidence="16">RING-type E3 ubiquitin transferase CHFR</fullName>
    </alternativeName>
</protein>
<evidence type="ECO:0000256" key="4">
    <source>
        <dbReference type="ARBA" id="ARBA00005797"/>
    </source>
</evidence>
<evidence type="ECO:0000256" key="16">
    <source>
        <dbReference type="ARBA" id="ARBA00029800"/>
    </source>
</evidence>
<evidence type="ECO:0000256" key="3">
    <source>
        <dbReference type="ARBA" id="ARBA00004906"/>
    </source>
</evidence>
<evidence type="ECO:0000259" key="20">
    <source>
        <dbReference type="PROSITE" id="PS50006"/>
    </source>
</evidence>
<dbReference type="InterPro" id="IPR000253">
    <property type="entry name" value="FHA_dom"/>
</dbReference>
<keyword evidence="9" id="KW-0479">Metal-binding</keyword>
<dbReference type="SUPFAM" id="SSF49879">
    <property type="entry name" value="SMAD/FHA domain"/>
    <property type="match status" value="1"/>
</dbReference>
<dbReference type="Pfam" id="PF17979">
    <property type="entry name" value="zf-CRD"/>
    <property type="match status" value="1"/>
</dbReference>
<dbReference type="InterPro" id="IPR017907">
    <property type="entry name" value="Znf_RING_CS"/>
</dbReference>
<evidence type="ECO:0000256" key="9">
    <source>
        <dbReference type="ARBA" id="ARBA00022723"/>
    </source>
</evidence>
<dbReference type="InterPro" id="IPR052256">
    <property type="entry name" value="E3_ubiquitin-ligase_CHFR"/>
</dbReference>
<evidence type="ECO:0000256" key="18">
    <source>
        <dbReference type="PROSITE-ProRule" id="PRU00175"/>
    </source>
</evidence>
<dbReference type="CDD" id="cd16503">
    <property type="entry name" value="RING-HC_CHFR"/>
    <property type="match status" value="1"/>
</dbReference>
<evidence type="ECO:0000256" key="2">
    <source>
        <dbReference type="ARBA" id="ARBA00004322"/>
    </source>
</evidence>
<dbReference type="EMBL" id="CASHTH010003769">
    <property type="protein sequence ID" value="CAI8049023.1"/>
    <property type="molecule type" value="Genomic_DNA"/>
</dbReference>
<dbReference type="Proteomes" id="UP001174909">
    <property type="component" value="Unassembled WGS sequence"/>
</dbReference>
<comment type="catalytic activity">
    <reaction evidence="1">
        <text>S-ubiquitinyl-[E2 ubiquitin-conjugating enzyme]-L-cysteine + [acceptor protein]-L-lysine = [E2 ubiquitin-conjugating enzyme]-L-cysteine + N(6)-ubiquitinyl-[acceptor protein]-L-lysine.</text>
        <dbReference type="EC" id="2.3.2.27"/>
    </reaction>
</comment>
<dbReference type="GO" id="GO:0016567">
    <property type="term" value="P:protein ubiquitination"/>
    <property type="evidence" value="ECO:0007669"/>
    <property type="project" value="TreeGrafter"/>
</dbReference>
<evidence type="ECO:0000256" key="7">
    <source>
        <dbReference type="ARBA" id="ARBA00022618"/>
    </source>
</evidence>
<dbReference type="Pfam" id="PF00498">
    <property type="entry name" value="FHA"/>
    <property type="match status" value="1"/>
</dbReference>
<feature type="compositionally biased region" description="Basic and acidic residues" evidence="19">
    <location>
        <begin position="154"/>
        <end position="164"/>
    </location>
</feature>
<evidence type="ECO:0000256" key="15">
    <source>
        <dbReference type="ARBA" id="ARBA00023306"/>
    </source>
</evidence>
<keyword evidence="12" id="KW-0833">Ubl conjugation pathway</keyword>
<evidence type="ECO:0000256" key="12">
    <source>
        <dbReference type="ARBA" id="ARBA00022786"/>
    </source>
</evidence>
<evidence type="ECO:0000259" key="21">
    <source>
        <dbReference type="PROSITE" id="PS50089"/>
    </source>
</evidence>
<feature type="domain" description="RING-type" evidence="21">
    <location>
        <begin position="289"/>
        <end position="328"/>
    </location>
</feature>
<organism evidence="22 23">
    <name type="scientific">Geodia barretti</name>
    <name type="common">Barrett's horny sponge</name>
    <dbReference type="NCBI Taxonomy" id="519541"/>
    <lineage>
        <taxon>Eukaryota</taxon>
        <taxon>Metazoa</taxon>
        <taxon>Porifera</taxon>
        <taxon>Demospongiae</taxon>
        <taxon>Heteroscleromorpha</taxon>
        <taxon>Tetractinellida</taxon>
        <taxon>Astrophorina</taxon>
        <taxon>Geodiidae</taxon>
        <taxon>Geodia</taxon>
    </lineage>
</organism>
<dbReference type="InterPro" id="IPR008984">
    <property type="entry name" value="SMAD_FHA_dom_sf"/>
</dbReference>
<dbReference type="Gene3D" id="2.60.200.20">
    <property type="match status" value="1"/>
</dbReference>
<evidence type="ECO:0000256" key="13">
    <source>
        <dbReference type="ARBA" id="ARBA00022833"/>
    </source>
</evidence>
<feature type="compositionally biased region" description="Acidic residues" evidence="19">
    <location>
        <begin position="133"/>
        <end position="153"/>
    </location>
</feature>
<keyword evidence="10 18" id="KW-0863">Zinc-finger</keyword>
<comment type="similarity">
    <text evidence="4">Belongs to the CHFR family.</text>
</comment>
<dbReference type="PANTHER" id="PTHR16079:SF4">
    <property type="entry name" value="E3 UBIQUITIN-PROTEIN LIGASE CHFR"/>
    <property type="match status" value="1"/>
</dbReference>
<evidence type="ECO:0000256" key="14">
    <source>
        <dbReference type="ARBA" id="ARBA00023242"/>
    </source>
</evidence>
<dbReference type="SMART" id="SM00240">
    <property type="entry name" value="FHA"/>
    <property type="match status" value="1"/>
</dbReference>
<keyword evidence="15" id="KW-0131">Cell cycle</keyword>
<feature type="region of interest" description="Disordered" evidence="19">
    <location>
        <begin position="116"/>
        <end position="271"/>
    </location>
</feature>
<dbReference type="AlphaFoldDB" id="A0AA35TK24"/>
<dbReference type="PANTHER" id="PTHR16079">
    <property type="entry name" value="UBIQUITIN LIGASE PROTEIN CHFR"/>
    <property type="match status" value="1"/>
</dbReference>
<dbReference type="SUPFAM" id="SSF57850">
    <property type="entry name" value="RING/U-box"/>
    <property type="match status" value="1"/>
</dbReference>
<dbReference type="EC" id="2.3.2.27" evidence="5"/>
<evidence type="ECO:0000256" key="5">
    <source>
        <dbReference type="ARBA" id="ARBA00012483"/>
    </source>
</evidence>
<dbReference type="InterPro" id="IPR001841">
    <property type="entry name" value="Znf_RING"/>
</dbReference>
<dbReference type="Gene3D" id="3.30.40.140">
    <property type="match status" value="1"/>
</dbReference>
<dbReference type="PROSITE" id="PS00518">
    <property type="entry name" value="ZF_RING_1"/>
    <property type="match status" value="1"/>
</dbReference>
<dbReference type="GO" id="GO:0051301">
    <property type="term" value="P:cell division"/>
    <property type="evidence" value="ECO:0007669"/>
    <property type="project" value="UniProtKB-KW"/>
</dbReference>
<keyword evidence="14" id="KW-0539">Nucleus</keyword>
<evidence type="ECO:0000256" key="1">
    <source>
        <dbReference type="ARBA" id="ARBA00000900"/>
    </source>
</evidence>
<keyword evidence="13" id="KW-0862">Zinc</keyword>